<reference evidence="3" key="1">
    <citation type="thesis" date="2020" institute="ProQuest LLC" country="789 East Eisenhower Parkway, Ann Arbor, MI, USA">
        <title>Comparative Genomics and Chromosome Evolution.</title>
        <authorList>
            <person name="Mudd A.B."/>
        </authorList>
    </citation>
    <scope>NUCLEOTIDE SEQUENCE</scope>
    <source>
        <strain evidence="3">237g6f4</strain>
        <tissue evidence="3">Blood</tissue>
    </source>
</reference>
<evidence type="ECO:0000313" key="3">
    <source>
        <dbReference type="EMBL" id="KAG8553401.1"/>
    </source>
</evidence>
<evidence type="ECO:0000256" key="2">
    <source>
        <dbReference type="SAM" id="Phobius"/>
    </source>
</evidence>
<accession>A0AAV7A386</accession>
<evidence type="ECO:0000256" key="1">
    <source>
        <dbReference type="SAM" id="MobiDB-lite"/>
    </source>
</evidence>
<keyword evidence="2" id="KW-1133">Transmembrane helix</keyword>
<dbReference type="AlphaFoldDB" id="A0AAV7A386"/>
<evidence type="ECO:0000313" key="4">
    <source>
        <dbReference type="Proteomes" id="UP000824782"/>
    </source>
</evidence>
<feature type="transmembrane region" description="Helical" evidence="2">
    <location>
        <begin position="51"/>
        <end position="72"/>
    </location>
</feature>
<organism evidence="3 4">
    <name type="scientific">Engystomops pustulosus</name>
    <name type="common">Tungara frog</name>
    <name type="synonym">Physalaemus pustulosus</name>
    <dbReference type="NCBI Taxonomy" id="76066"/>
    <lineage>
        <taxon>Eukaryota</taxon>
        <taxon>Metazoa</taxon>
        <taxon>Chordata</taxon>
        <taxon>Craniata</taxon>
        <taxon>Vertebrata</taxon>
        <taxon>Euteleostomi</taxon>
        <taxon>Amphibia</taxon>
        <taxon>Batrachia</taxon>
        <taxon>Anura</taxon>
        <taxon>Neobatrachia</taxon>
        <taxon>Hyloidea</taxon>
        <taxon>Leptodactylidae</taxon>
        <taxon>Leiuperinae</taxon>
        <taxon>Engystomops</taxon>
    </lineage>
</organism>
<protein>
    <recommendedName>
        <fullName evidence="5">Transmembrane protein</fullName>
    </recommendedName>
</protein>
<keyword evidence="2" id="KW-0472">Membrane</keyword>
<keyword evidence="4" id="KW-1185">Reference proteome</keyword>
<dbReference type="Proteomes" id="UP000824782">
    <property type="component" value="Unassembled WGS sequence"/>
</dbReference>
<proteinExistence type="predicted"/>
<feature type="compositionally biased region" description="Basic and acidic residues" evidence="1">
    <location>
        <begin position="11"/>
        <end position="23"/>
    </location>
</feature>
<feature type="region of interest" description="Disordered" evidence="1">
    <location>
        <begin position="1"/>
        <end position="27"/>
    </location>
</feature>
<dbReference type="EMBL" id="WNYA01000010">
    <property type="protein sequence ID" value="KAG8553401.1"/>
    <property type="molecule type" value="Genomic_DNA"/>
</dbReference>
<gene>
    <name evidence="3" type="ORF">GDO81_003399</name>
</gene>
<comment type="caution">
    <text evidence="3">The sequence shown here is derived from an EMBL/GenBank/DDBJ whole genome shotgun (WGS) entry which is preliminary data.</text>
</comment>
<sequence length="82" mass="9548">MSNHQAVSFVKEQEGESVQEHKGSVSHIRPRPTMQEISALSYAHESHFVNLFVNVVPCISTWLPYIVHFFLLSRFSHLFLFF</sequence>
<keyword evidence="2" id="KW-0812">Transmembrane</keyword>
<evidence type="ECO:0008006" key="5">
    <source>
        <dbReference type="Google" id="ProtNLM"/>
    </source>
</evidence>
<name>A0AAV7A386_ENGPU</name>